<gene>
    <name evidence="1" type="ORF">NET02_03520</name>
</gene>
<evidence type="ECO:0000313" key="1">
    <source>
        <dbReference type="EMBL" id="MCM8748205.1"/>
    </source>
</evidence>
<organism evidence="1 2">
    <name type="scientific">Thermalbibacter longus</name>
    <dbReference type="NCBI Taxonomy" id="2951981"/>
    <lineage>
        <taxon>Bacteria</taxon>
        <taxon>Pseudomonadati</taxon>
        <taxon>Thermomicrobiota</taxon>
        <taxon>Thermomicrobia</taxon>
        <taxon>Thermomicrobiales</taxon>
        <taxon>Thermomicrobiaceae</taxon>
        <taxon>Thermalbibacter</taxon>
    </lineage>
</organism>
<sequence length="92" mass="10405">MPIMIGGERRTLRLVAEHADEWNPGFVDPEAYLRKNVALADHCAAVHSDPPSILRTLMVGHIVGRDRKELLERAAKVHEYLVGNQPLYLLRP</sequence>
<dbReference type="AlphaFoldDB" id="A0AA41WDT5"/>
<dbReference type="EMBL" id="JAMSLR010000002">
    <property type="protein sequence ID" value="MCM8748205.1"/>
    <property type="molecule type" value="Genomic_DNA"/>
</dbReference>
<dbReference type="SUPFAM" id="SSF51679">
    <property type="entry name" value="Bacterial luciferase-like"/>
    <property type="match status" value="1"/>
</dbReference>
<reference evidence="1" key="1">
    <citation type="submission" date="2022-06" db="EMBL/GenBank/DDBJ databases">
        <title>CFH 74404 Thermomicrobiaceae sp.</title>
        <authorList>
            <person name="Ming H."/>
            <person name="Li W.-J."/>
            <person name="Zhao Z."/>
        </authorList>
    </citation>
    <scope>NUCLEOTIDE SEQUENCE</scope>
    <source>
        <strain evidence="1">CFH 74404</strain>
    </source>
</reference>
<name>A0AA41WDT5_9BACT</name>
<keyword evidence="2" id="KW-1185">Reference proteome</keyword>
<comment type="caution">
    <text evidence="1">The sequence shown here is derived from an EMBL/GenBank/DDBJ whole genome shotgun (WGS) entry which is preliminary data.</text>
</comment>
<dbReference type="GO" id="GO:0016705">
    <property type="term" value="F:oxidoreductase activity, acting on paired donors, with incorporation or reduction of molecular oxygen"/>
    <property type="evidence" value="ECO:0007669"/>
    <property type="project" value="InterPro"/>
</dbReference>
<dbReference type="RefSeq" id="WP_284055989.1">
    <property type="nucleotide sequence ID" value="NZ_JAMSLR010000002.1"/>
</dbReference>
<dbReference type="Gene3D" id="3.20.20.30">
    <property type="entry name" value="Luciferase-like domain"/>
    <property type="match status" value="1"/>
</dbReference>
<evidence type="ECO:0000313" key="2">
    <source>
        <dbReference type="Proteomes" id="UP001165306"/>
    </source>
</evidence>
<proteinExistence type="predicted"/>
<protein>
    <submittedName>
        <fullName evidence="1">Uncharacterized protein</fullName>
    </submittedName>
</protein>
<dbReference type="InterPro" id="IPR036661">
    <property type="entry name" value="Luciferase-like_sf"/>
</dbReference>
<dbReference type="Proteomes" id="UP001165306">
    <property type="component" value="Unassembled WGS sequence"/>
</dbReference>
<accession>A0AA41WDT5</accession>